<keyword evidence="5" id="KW-0677">Repeat</keyword>
<name>A0A9W8E715_9FUNG</name>
<feature type="chain" id="PRO_5040927769" description="protein disulfide-isomerase" evidence="10">
    <location>
        <begin position="24"/>
        <end position="374"/>
    </location>
</feature>
<keyword evidence="7" id="KW-0413">Isomerase</keyword>
<dbReference type="Proteomes" id="UP001150925">
    <property type="component" value="Unassembled WGS sequence"/>
</dbReference>
<evidence type="ECO:0000256" key="9">
    <source>
        <dbReference type="RuleBase" id="RU004208"/>
    </source>
</evidence>
<evidence type="ECO:0000256" key="5">
    <source>
        <dbReference type="ARBA" id="ARBA00022737"/>
    </source>
</evidence>
<comment type="catalytic activity">
    <reaction evidence="1">
        <text>Catalyzes the rearrangement of -S-S- bonds in proteins.</text>
        <dbReference type="EC" id="5.3.4.1"/>
    </reaction>
</comment>
<dbReference type="PANTHER" id="PTHR45672:SF11">
    <property type="entry name" value="PROTEIN DISULFIDE-ISOMERASE C17H9.14C"/>
    <property type="match status" value="1"/>
</dbReference>
<comment type="similarity">
    <text evidence="2 9">Belongs to the protein disulfide isomerase family.</text>
</comment>
<evidence type="ECO:0000256" key="3">
    <source>
        <dbReference type="ARBA" id="ARBA00012723"/>
    </source>
</evidence>
<dbReference type="InterPro" id="IPR036249">
    <property type="entry name" value="Thioredoxin-like_sf"/>
</dbReference>
<evidence type="ECO:0000313" key="13">
    <source>
        <dbReference type="Proteomes" id="UP001150925"/>
    </source>
</evidence>
<dbReference type="AlphaFoldDB" id="A0A9W8E715"/>
<evidence type="ECO:0000256" key="7">
    <source>
        <dbReference type="ARBA" id="ARBA00023235"/>
    </source>
</evidence>
<keyword evidence="8" id="KW-0676">Redox-active center</keyword>
<feature type="domain" description="Thioredoxin" evidence="11">
    <location>
        <begin position="135"/>
        <end position="253"/>
    </location>
</feature>
<keyword evidence="4 10" id="KW-0732">Signal</keyword>
<dbReference type="EMBL" id="JANBPY010000685">
    <property type="protein sequence ID" value="KAJ1964571.1"/>
    <property type="molecule type" value="Genomic_DNA"/>
</dbReference>
<evidence type="ECO:0000256" key="4">
    <source>
        <dbReference type="ARBA" id="ARBA00022729"/>
    </source>
</evidence>
<dbReference type="InterPro" id="IPR036356">
    <property type="entry name" value="ERp29_C_sf"/>
</dbReference>
<dbReference type="SUPFAM" id="SSF52833">
    <property type="entry name" value="Thioredoxin-like"/>
    <property type="match status" value="2"/>
</dbReference>
<dbReference type="InterPro" id="IPR017937">
    <property type="entry name" value="Thioredoxin_CS"/>
</dbReference>
<sequence length="374" mass="41694">MANPRLLLYTALSLVLSLAVVLATSAVVELTPDNFDQVVDGSKSVFIKFYAPWCGHCKSLAPTYDDLAKAFSHAKDSVVIAKLDADAHRELGSRFEIKGFPTLKLFKDDKSQPLDYKQGRDLDSLANFITSEVGVHPRISKPKTFVQALTDDTFDKVALDPKKNVLVEFYAPWCGHCKNLAPTYEEVAQVFQNEPNCLVTKVDGTEALTLREKYEIKGYPTILFFPAGSDKPIPYEAGRSKQDFVDFLNKQCKAHRLSDGRLDDQGGLIDLMNQYVSNFAQVAAAKRDKVIKDAKTAAADLKSQYAMYYVKVMEKLSANKDFVTKELSRLEKVLGNRELAPNNADNFSIRRNILKLFSKSSEEATDASAGHEEL</sequence>
<proteinExistence type="inferred from homology"/>
<evidence type="ECO:0000256" key="10">
    <source>
        <dbReference type="SAM" id="SignalP"/>
    </source>
</evidence>
<dbReference type="EC" id="5.3.4.1" evidence="3"/>
<organism evidence="12 13">
    <name type="scientific">Dispira parvispora</name>
    <dbReference type="NCBI Taxonomy" id="1520584"/>
    <lineage>
        <taxon>Eukaryota</taxon>
        <taxon>Fungi</taxon>
        <taxon>Fungi incertae sedis</taxon>
        <taxon>Zoopagomycota</taxon>
        <taxon>Kickxellomycotina</taxon>
        <taxon>Dimargaritomycetes</taxon>
        <taxon>Dimargaritales</taxon>
        <taxon>Dimargaritaceae</taxon>
        <taxon>Dispira</taxon>
    </lineage>
</organism>
<evidence type="ECO:0000259" key="11">
    <source>
        <dbReference type="PROSITE" id="PS51352"/>
    </source>
</evidence>
<keyword evidence="6" id="KW-1015">Disulfide bond</keyword>
<evidence type="ECO:0000256" key="2">
    <source>
        <dbReference type="ARBA" id="ARBA00006347"/>
    </source>
</evidence>
<dbReference type="GO" id="GO:0005783">
    <property type="term" value="C:endoplasmic reticulum"/>
    <property type="evidence" value="ECO:0007669"/>
    <property type="project" value="InterPro"/>
</dbReference>
<dbReference type="InterPro" id="IPR013766">
    <property type="entry name" value="Thioredoxin_domain"/>
</dbReference>
<dbReference type="GO" id="GO:0006457">
    <property type="term" value="P:protein folding"/>
    <property type="evidence" value="ECO:0007669"/>
    <property type="project" value="TreeGrafter"/>
</dbReference>
<dbReference type="GO" id="GO:0003756">
    <property type="term" value="F:protein disulfide isomerase activity"/>
    <property type="evidence" value="ECO:0007669"/>
    <property type="project" value="UniProtKB-EC"/>
</dbReference>
<comment type="caution">
    <text evidence="12">The sequence shown here is derived from an EMBL/GenBank/DDBJ whole genome shotgun (WGS) entry which is preliminary data.</text>
</comment>
<dbReference type="PANTHER" id="PTHR45672">
    <property type="entry name" value="PROTEIN DISULFIDE-ISOMERASE C17H9.14C-RELATED"/>
    <property type="match status" value="1"/>
</dbReference>
<dbReference type="InterPro" id="IPR051063">
    <property type="entry name" value="PDI"/>
</dbReference>
<keyword evidence="13" id="KW-1185">Reference proteome</keyword>
<feature type="signal peptide" evidence="10">
    <location>
        <begin position="1"/>
        <end position="23"/>
    </location>
</feature>
<gene>
    <name evidence="12" type="ORF">IWQ62_002898</name>
</gene>
<evidence type="ECO:0000256" key="8">
    <source>
        <dbReference type="ARBA" id="ARBA00023284"/>
    </source>
</evidence>
<dbReference type="Gene3D" id="1.20.1150.12">
    <property type="entry name" value="Endoplasmic reticulum resident protein 29, C-terminal domain"/>
    <property type="match status" value="1"/>
</dbReference>
<dbReference type="Gene3D" id="3.40.30.10">
    <property type="entry name" value="Glutaredoxin"/>
    <property type="match status" value="2"/>
</dbReference>
<dbReference type="FunFam" id="3.40.30.10:FF:000032">
    <property type="entry name" value="Protein disulfide-isomerase A6 homolog"/>
    <property type="match status" value="1"/>
</dbReference>
<dbReference type="InterPro" id="IPR011679">
    <property type="entry name" value="ERp29_C"/>
</dbReference>
<dbReference type="PRINTS" id="PR00421">
    <property type="entry name" value="THIOREDOXIN"/>
</dbReference>
<dbReference type="PROSITE" id="PS00194">
    <property type="entry name" value="THIOREDOXIN_1"/>
    <property type="match status" value="2"/>
</dbReference>
<dbReference type="Pfam" id="PF07749">
    <property type="entry name" value="ERp29"/>
    <property type="match status" value="1"/>
</dbReference>
<evidence type="ECO:0000256" key="1">
    <source>
        <dbReference type="ARBA" id="ARBA00001182"/>
    </source>
</evidence>
<dbReference type="SUPFAM" id="SSF47933">
    <property type="entry name" value="ERP29 C domain-like"/>
    <property type="match status" value="1"/>
</dbReference>
<protein>
    <recommendedName>
        <fullName evidence="3">protein disulfide-isomerase</fullName>
        <ecNumber evidence="3">5.3.4.1</ecNumber>
    </recommendedName>
</protein>
<dbReference type="CDD" id="cd02998">
    <property type="entry name" value="PDI_a_ERp38"/>
    <property type="match status" value="2"/>
</dbReference>
<reference evidence="12" key="1">
    <citation type="submission" date="2022-07" db="EMBL/GenBank/DDBJ databases">
        <title>Phylogenomic reconstructions and comparative analyses of Kickxellomycotina fungi.</title>
        <authorList>
            <person name="Reynolds N.K."/>
            <person name="Stajich J.E."/>
            <person name="Barry K."/>
            <person name="Grigoriev I.V."/>
            <person name="Crous P."/>
            <person name="Smith M.E."/>
        </authorList>
    </citation>
    <scope>NUCLEOTIDE SEQUENCE</scope>
    <source>
        <strain evidence="12">RSA 1196</strain>
    </source>
</reference>
<evidence type="ECO:0000313" key="12">
    <source>
        <dbReference type="EMBL" id="KAJ1964571.1"/>
    </source>
</evidence>
<accession>A0A9W8E715</accession>
<dbReference type="NCBIfam" id="TIGR01126">
    <property type="entry name" value="pdi_dom"/>
    <property type="match status" value="2"/>
</dbReference>
<dbReference type="InterPro" id="IPR005788">
    <property type="entry name" value="PDI_thioredoxin-like_dom"/>
</dbReference>
<evidence type="ECO:0000256" key="6">
    <source>
        <dbReference type="ARBA" id="ARBA00023157"/>
    </source>
</evidence>
<dbReference type="CDD" id="cd00238">
    <property type="entry name" value="ERp29c"/>
    <property type="match status" value="1"/>
</dbReference>
<dbReference type="Pfam" id="PF00085">
    <property type="entry name" value="Thioredoxin"/>
    <property type="match status" value="2"/>
</dbReference>
<dbReference type="OrthoDB" id="10264505at2759"/>
<dbReference type="PROSITE" id="PS51352">
    <property type="entry name" value="THIOREDOXIN_2"/>
    <property type="match status" value="2"/>
</dbReference>
<feature type="domain" description="Thioredoxin" evidence="11">
    <location>
        <begin position="13"/>
        <end position="134"/>
    </location>
</feature>